<dbReference type="OrthoDB" id="74575at2759"/>
<protein>
    <recommendedName>
        <fullName evidence="1">START domain-containing protein</fullName>
    </recommendedName>
</protein>
<dbReference type="GO" id="GO:0008289">
    <property type="term" value="F:lipid binding"/>
    <property type="evidence" value="ECO:0007669"/>
    <property type="project" value="InterPro"/>
</dbReference>
<accession>A0A016S610</accession>
<reference evidence="3" key="1">
    <citation type="journal article" date="2015" name="Nat. Genet.">
        <title>The genome and transcriptome of the zoonotic hookworm Ancylostoma ceylanicum identify infection-specific gene families.</title>
        <authorList>
            <person name="Schwarz E.M."/>
            <person name="Hu Y."/>
            <person name="Antoshechkin I."/>
            <person name="Miller M.M."/>
            <person name="Sternberg P.W."/>
            <person name="Aroian R.V."/>
        </authorList>
    </citation>
    <scope>NUCLEOTIDE SEQUENCE</scope>
    <source>
        <strain evidence="3">HY135</strain>
    </source>
</reference>
<dbReference type="Proteomes" id="UP000024635">
    <property type="component" value="Unassembled WGS sequence"/>
</dbReference>
<dbReference type="PANTHER" id="PTHR46121">
    <property type="entry name" value="STEROIDOGENIC ACUTE REGULATORY PROTEIN-LIKE"/>
    <property type="match status" value="1"/>
</dbReference>
<keyword evidence="3" id="KW-1185">Reference proteome</keyword>
<feature type="domain" description="START" evidence="1">
    <location>
        <begin position="89"/>
        <end position="210"/>
    </location>
</feature>
<sequence>MKFTVEGMEHELSPSLEKEYGNAFRAACDAMSRTLEIIRSPGYSDRSTWKVDCSNEHITVYYKDIEGLRHFSARAKIAVPASTLFNEHWNEIEKVKGYNDNIRFSKCLRKLTDDVDVANYASNEKFMVKSREFLCGRMKAKVGDGFVLAARSCEIDSFQPCKDAVRAFVHVGAGWYYPNPEDPENTSIYDYLVSMDLKGMMLKTVANQALGKLVLSDAENNRLHALELAALHS</sequence>
<dbReference type="PROSITE" id="PS50848">
    <property type="entry name" value="START"/>
    <property type="match status" value="1"/>
</dbReference>
<dbReference type="AlphaFoldDB" id="A0A016S610"/>
<dbReference type="GO" id="GO:0099044">
    <property type="term" value="P:vesicle tethering to endoplasmic reticulum"/>
    <property type="evidence" value="ECO:0007669"/>
    <property type="project" value="TreeGrafter"/>
</dbReference>
<dbReference type="InterPro" id="IPR051869">
    <property type="entry name" value="STARD3"/>
</dbReference>
<dbReference type="InterPro" id="IPR002913">
    <property type="entry name" value="START_lipid-bd_dom"/>
</dbReference>
<dbReference type="GO" id="GO:0031902">
    <property type="term" value="C:late endosome membrane"/>
    <property type="evidence" value="ECO:0007669"/>
    <property type="project" value="TreeGrafter"/>
</dbReference>
<proteinExistence type="predicted"/>
<dbReference type="EMBL" id="JARK01001629">
    <property type="protein sequence ID" value="EYB85679.1"/>
    <property type="molecule type" value="Genomic_DNA"/>
</dbReference>
<dbReference type="Pfam" id="PF01852">
    <property type="entry name" value="START"/>
    <property type="match status" value="1"/>
</dbReference>
<gene>
    <name evidence="2" type="primary">Acey_s0293.g1605</name>
    <name evidence="2" type="ORF">Y032_0293g1605</name>
</gene>
<evidence type="ECO:0000259" key="1">
    <source>
        <dbReference type="PROSITE" id="PS50848"/>
    </source>
</evidence>
<dbReference type="GO" id="GO:0140284">
    <property type="term" value="C:endoplasmic reticulum-endosome membrane contact site"/>
    <property type="evidence" value="ECO:0007669"/>
    <property type="project" value="TreeGrafter"/>
</dbReference>
<dbReference type="GO" id="GO:0005789">
    <property type="term" value="C:endoplasmic reticulum membrane"/>
    <property type="evidence" value="ECO:0007669"/>
    <property type="project" value="TreeGrafter"/>
</dbReference>
<dbReference type="GO" id="GO:0005765">
    <property type="term" value="C:lysosomal membrane"/>
    <property type="evidence" value="ECO:0007669"/>
    <property type="project" value="TreeGrafter"/>
</dbReference>
<dbReference type="InterPro" id="IPR023393">
    <property type="entry name" value="START-like_dom_sf"/>
</dbReference>
<evidence type="ECO:0000313" key="3">
    <source>
        <dbReference type="Proteomes" id="UP000024635"/>
    </source>
</evidence>
<dbReference type="CDD" id="cd00177">
    <property type="entry name" value="START"/>
    <property type="match status" value="1"/>
</dbReference>
<evidence type="ECO:0000313" key="2">
    <source>
        <dbReference type="EMBL" id="EYB85679.1"/>
    </source>
</evidence>
<organism evidence="2 3">
    <name type="scientific">Ancylostoma ceylanicum</name>
    <dbReference type="NCBI Taxonomy" id="53326"/>
    <lineage>
        <taxon>Eukaryota</taxon>
        <taxon>Metazoa</taxon>
        <taxon>Ecdysozoa</taxon>
        <taxon>Nematoda</taxon>
        <taxon>Chromadorea</taxon>
        <taxon>Rhabditida</taxon>
        <taxon>Rhabditina</taxon>
        <taxon>Rhabditomorpha</taxon>
        <taxon>Strongyloidea</taxon>
        <taxon>Ancylostomatidae</taxon>
        <taxon>Ancylostomatinae</taxon>
        <taxon>Ancylostoma</taxon>
    </lineage>
</organism>
<dbReference type="PANTHER" id="PTHR46121:SF3">
    <property type="entry name" value="STEROIDOGENIC ACUTE REGULATORY-LIKE PROTEIN 1"/>
    <property type="match status" value="1"/>
</dbReference>
<dbReference type="SUPFAM" id="SSF55961">
    <property type="entry name" value="Bet v1-like"/>
    <property type="match status" value="1"/>
</dbReference>
<dbReference type="STRING" id="53326.A0A016S610"/>
<comment type="caution">
    <text evidence="2">The sequence shown here is derived from an EMBL/GenBank/DDBJ whole genome shotgun (WGS) entry which is preliminary data.</text>
</comment>
<name>A0A016S610_9BILA</name>
<dbReference type="Gene3D" id="3.30.530.20">
    <property type="match status" value="1"/>
</dbReference>